<dbReference type="InterPro" id="IPR016830">
    <property type="entry name" value="UbiT"/>
</dbReference>
<gene>
    <name evidence="1" type="primary">ubiT</name>
    <name evidence="3" type="ORF">STH12_00533</name>
</gene>
<keyword evidence="4" id="KW-1185">Reference proteome</keyword>
<reference evidence="4" key="1">
    <citation type="submission" date="2017-03" db="EMBL/GenBank/DDBJ databases">
        <title>Full genome sequence of a non-lethal Shewanella isolate that potentiates virulence of Vibio parahaemolyticus causing acute hepatopancreatic necrosis disease (AHPND) in shrimp.</title>
        <authorList>
            <person name="Prachumwat A."/>
            <person name="Sritunyalucksana K."/>
        </authorList>
    </citation>
    <scope>NUCLEOTIDE SEQUENCE [LARGE SCALE GENOMIC DNA]</scope>
    <source>
        <strain evidence="4">TH2012</strain>
    </source>
</reference>
<dbReference type="Pfam" id="PF02036">
    <property type="entry name" value="SCP2"/>
    <property type="match status" value="1"/>
</dbReference>
<evidence type="ECO:0000256" key="1">
    <source>
        <dbReference type="HAMAP-Rule" id="MF_02231"/>
    </source>
</evidence>
<organism evidence="3 4">
    <name type="scientific">Shewanella khirikhana</name>
    <dbReference type="NCBI Taxonomy" id="1965282"/>
    <lineage>
        <taxon>Bacteria</taxon>
        <taxon>Pseudomonadati</taxon>
        <taxon>Pseudomonadota</taxon>
        <taxon>Gammaproteobacteria</taxon>
        <taxon>Alteromonadales</taxon>
        <taxon>Shewanellaceae</taxon>
        <taxon>Shewanella</taxon>
    </lineage>
</organism>
<dbReference type="Gene3D" id="3.30.1050.10">
    <property type="entry name" value="SCP2 sterol-binding domain"/>
    <property type="match status" value="1"/>
</dbReference>
<accession>A0ABM7CZZ2</accession>
<dbReference type="InterPro" id="IPR003033">
    <property type="entry name" value="SCP2_sterol-bd_dom"/>
</dbReference>
<evidence type="ECO:0000259" key="2">
    <source>
        <dbReference type="Pfam" id="PF02036"/>
    </source>
</evidence>
<evidence type="ECO:0000313" key="4">
    <source>
        <dbReference type="Proteomes" id="UP000278437"/>
    </source>
</evidence>
<sequence>MPFPFAARLAKDALDIAPALVRLPLSRVPFAAKAAVLRPGLNLLLAREVKDGELDFLEGRWVGIEVTDLGLKFEVSFEAGEGVQSAGRLCVREAAFNRQLNEANGQAAEVRFSADSKELLLIAAGKEDPDTLFFQRKLTIEGDTELGLMVKNLLLAIDLERLPSPVTTTLSQLARALQALERQAEPAWA</sequence>
<comment type="function">
    <text evidence="1">Required for O(2)-independent ubiquinone (coenzyme Q) biosynthesis. Likely functions as an accessory factor.</text>
</comment>
<feature type="domain" description="SCP2" evidence="2">
    <location>
        <begin position="41"/>
        <end position="154"/>
    </location>
</feature>
<dbReference type="HAMAP" id="MF_02231">
    <property type="entry name" value="UbiT"/>
    <property type="match status" value="1"/>
</dbReference>
<evidence type="ECO:0000313" key="3">
    <source>
        <dbReference type="EMBL" id="AZQ09680.1"/>
    </source>
</evidence>
<dbReference type="EMBL" id="CP020373">
    <property type="protein sequence ID" value="AZQ09680.1"/>
    <property type="molecule type" value="Genomic_DNA"/>
</dbReference>
<comment type="pathway">
    <text evidence="1">Cofactor biosynthesis; ubiquinone biosynthesis.</text>
</comment>
<dbReference type="Proteomes" id="UP000278437">
    <property type="component" value="Chromosome"/>
</dbReference>
<dbReference type="RefSeq" id="WP_126166126.1">
    <property type="nucleotide sequence ID" value="NZ_CP020373.1"/>
</dbReference>
<keyword evidence="1" id="KW-0831">Ubiquinone biosynthesis</keyword>
<protein>
    <recommendedName>
        <fullName evidence="1">Ubiquinone biosynthesis accessory factor UbiT</fullName>
    </recommendedName>
</protein>
<dbReference type="SUPFAM" id="SSF55718">
    <property type="entry name" value="SCP-like"/>
    <property type="match status" value="1"/>
</dbReference>
<name>A0ABM7CZZ2_9GAMM</name>
<dbReference type="PIRSF" id="PIRSF025550">
    <property type="entry name" value="UCP025550_lpd_carrier"/>
    <property type="match status" value="1"/>
</dbReference>
<dbReference type="InterPro" id="IPR036527">
    <property type="entry name" value="SCP2_sterol-bd_dom_sf"/>
</dbReference>
<comment type="similarity">
    <text evidence="1">Belongs to the UbiT family.</text>
</comment>
<proteinExistence type="inferred from homology"/>